<evidence type="ECO:0000313" key="5">
    <source>
        <dbReference type="EMBL" id="PHO14050.1"/>
    </source>
</evidence>
<keyword evidence="1" id="KW-0145">Chemotaxis</keyword>
<keyword evidence="6" id="KW-1185">Reference proteome</keyword>
<dbReference type="PANTHER" id="PTHR43531:SF11">
    <property type="entry name" value="METHYL-ACCEPTING CHEMOTAXIS PROTEIN 3"/>
    <property type="match status" value="1"/>
</dbReference>
<dbReference type="InterPro" id="IPR004090">
    <property type="entry name" value="Chemotax_Me-accpt_rcpt"/>
</dbReference>
<dbReference type="InterPro" id="IPR051310">
    <property type="entry name" value="MCP_chemotaxis"/>
</dbReference>
<evidence type="ECO:0000256" key="1">
    <source>
        <dbReference type="ARBA" id="ARBA00022500"/>
    </source>
</evidence>
<feature type="domain" description="Methyl-accepting transducer" evidence="4">
    <location>
        <begin position="1"/>
        <end position="122"/>
    </location>
</feature>
<dbReference type="RefSeq" id="WP_228150866.1">
    <property type="nucleotide sequence ID" value="NZ_NXAO01000114.1"/>
</dbReference>
<dbReference type="SUPFAM" id="SSF58104">
    <property type="entry name" value="Methyl-accepting chemotaxis protein (MCP) signaling domain"/>
    <property type="match status" value="1"/>
</dbReference>
<dbReference type="PRINTS" id="PR00260">
    <property type="entry name" value="CHEMTRNSDUCR"/>
</dbReference>
<organism evidence="5 6">
    <name type="scientific">Malaciobacter marinus</name>
    <dbReference type="NCBI Taxonomy" id="505249"/>
    <lineage>
        <taxon>Bacteria</taxon>
        <taxon>Pseudomonadati</taxon>
        <taxon>Campylobacterota</taxon>
        <taxon>Epsilonproteobacteria</taxon>
        <taxon>Campylobacterales</taxon>
        <taxon>Arcobacteraceae</taxon>
        <taxon>Malaciobacter</taxon>
    </lineage>
</organism>
<dbReference type="Gene3D" id="1.10.287.950">
    <property type="entry name" value="Methyl-accepting chemotaxis protein"/>
    <property type="match status" value="1"/>
</dbReference>
<sequence length="139" mass="14777">NAAVEAATAGESGKGFAVVAGEVRNLASRSAEAANQIKSIVENATQKANEGKAISSEMIEGYKSLNENINKTTEAIKDISEASKEQKISIEQINDVITRLDQQTQKNASVASETHNIAINTATIASEILSAVNEKKFKE</sequence>
<dbReference type="Pfam" id="PF00015">
    <property type="entry name" value="MCPsignal"/>
    <property type="match status" value="1"/>
</dbReference>
<dbReference type="Proteomes" id="UP000224740">
    <property type="component" value="Unassembled WGS sequence"/>
</dbReference>
<accession>A0ABX4LTU9</accession>
<comment type="similarity">
    <text evidence="2">Belongs to the methyl-accepting chemotaxis (MCP) protein family.</text>
</comment>
<name>A0ABX4LTU9_9BACT</name>
<gene>
    <name evidence="5" type="ORF">CPH92_13955</name>
</gene>
<evidence type="ECO:0000256" key="3">
    <source>
        <dbReference type="PROSITE-ProRule" id="PRU00284"/>
    </source>
</evidence>
<protein>
    <submittedName>
        <fullName evidence="5">Chemotaxis protein</fullName>
    </submittedName>
</protein>
<feature type="non-terminal residue" evidence="5">
    <location>
        <position position="1"/>
    </location>
</feature>
<evidence type="ECO:0000256" key="2">
    <source>
        <dbReference type="ARBA" id="ARBA00029447"/>
    </source>
</evidence>
<comment type="caution">
    <text evidence="5">The sequence shown here is derived from an EMBL/GenBank/DDBJ whole genome shotgun (WGS) entry which is preliminary data.</text>
</comment>
<dbReference type="PROSITE" id="PS50111">
    <property type="entry name" value="CHEMOTAXIS_TRANSDUC_2"/>
    <property type="match status" value="1"/>
</dbReference>
<evidence type="ECO:0000259" key="4">
    <source>
        <dbReference type="PROSITE" id="PS50111"/>
    </source>
</evidence>
<reference evidence="6" key="1">
    <citation type="submission" date="2017-09" db="EMBL/GenBank/DDBJ databases">
        <title>Arcobacter canalis sp. nov., a new species isolated from a water canal contaminated with urban sewage.</title>
        <authorList>
            <person name="Perez-Cataluna A."/>
            <person name="Salas-Masso N."/>
            <person name="Figueras M.J."/>
        </authorList>
    </citation>
    <scope>NUCLEOTIDE SEQUENCE [LARGE SCALE GENOMIC DNA]</scope>
    <source>
        <strain evidence="6">CECT 7727</strain>
    </source>
</reference>
<dbReference type="PANTHER" id="PTHR43531">
    <property type="entry name" value="PROTEIN ICFG"/>
    <property type="match status" value="1"/>
</dbReference>
<keyword evidence="3" id="KW-0807">Transducer</keyword>
<proteinExistence type="inferred from homology"/>
<dbReference type="EMBL" id="NXAO01000114">
    <property type="protein sequence ID" value="PHO14050.1"/>
    <property type="molecule type" value="Genomic_DNA"/>
</dbReference>
<dbReference type="InterPro" id="IPR004089">
    <property type="entry name" value="MCPsignal_dom"/>
</dbReference>
<evidence type="ECO:0000313" key="6">
    <source>
        <dbReference type="Proteomes" id="UP000224740"/>
    </source>
</evidence>